<dbReference type="Proteomes" id="UP000612585">
    <property type="component" value="Unassembled WGS sequence"/>
</dbReference>
<gene>
    <name evidence="2" type="ORF">Vau01_047900</name>
</gene>
<proteinExistence type="predicted"/>
<reference evidence="2" key="1">
    <citation type="submission" date="2021-01" db="EMBL/GenBank/DDBJ databases">
        <title>Whole genome shotgun sequence of Virgisporangium aurantiacum NBRC 16421.</title>
        <authorList>
            <person name="Komaki H."/>
            <person name="Tamura T."/>
        </authorList>
    </citation>
    <scope>NUCLEOTIDE SEQUENCE</scope>
    <source>
        <strain evidence="2">NBRC 16421</strain>
    </source>
</reference>
<dbReference type="AlphaFoldDB" id="A0A8J3Z465"/>
<comment type="caution">
    <text evidence="2">The sequence shown here is derived from an EMBL/GenBank/DDBJ whole genome shotgun (WGS) entry which is preliminary data.</text>
</comment>
<dbReference type="EMBL" id="BOPG01000030">
    <property type="protein sequence ID" value="GIJ57274.1"/>
    <property type="molecule type" value="Genomic_DNA"/>
</dbReference>
<evidence type="ECO:0000313" key="3">
    <source>
        <dbReference type="Proteomes" id="UP000612585"/>
    </source>
</evidence>
<name>A0A8J3Z465_9ACTN</name>
<protein>
    <submittedName>
        <fullName evidence="2">Uncharacterized protein</fullName>
    </submittedName>
</protein>
<feature type="region of interest" description="Disordered" evidence="1">
    <location>
        <begin position="226"/>
        <end position="251"/>
    </location>
</feature>
<sequence>MPEREGRLGVPIGVDGVEIKLSFDSTQIADATRVFKLEPDKGKSRRIWFGENRRGAGGPSALPLSARGIILRIREKKKSDATLKLRGPDGCIDPAAWRERTAGFGKVARLEGDWAGRRRLISASVDSELSDAARDELTAPAPSLPLLLSDEQRRLARELMIPLTDLELLGPIDATKWDPEDDDGFAAELWDVDGDLRFLEISILVSDDPLGAQRRLEQAAIDGGLRLDPEQDTKTSTVLRHLASRRSPDPN</sequence>
<accession>A0A8J3Z465</accession>
<organism evidence="2 3">
    <name type="scientific">Virgisporangium aurantiacum</name>
    <dbReference type="NCBI Taxonomy" id="175570"/>
    <lineage>
        <taxon>Bacteria</taxon>
        <taxon>Bacillati</taxon>
        <taxon>Actinomycetota</taxon>
        <taxon>Actinomycetes</taxon>
        <taxon>Micromonosporales</taxon>
        <taxon>Micromonosporaceae</taxon>
        <taxon>Virgisporangium</taxon>
    </lineage>
</organism>
<evidence type="ECO:0000313" key="2">
    <source>
        <dbReference type="EMBL" id="GIJ57274.1"/>
    </source>
</evidence>
<keyword evidence="3" id="KW-1185">Reference proteome</keyword>
<evidence type="ECO:0000256" key="1">
    <source>
        <dbReference type="SAM" id="MobiDB-lite"/>
    </source>
</evidence>